<protein>
    <submittedName>
        <fullName evidence="5">SLBB domain-containing protein</fullName>
    </submittedName>
</protein>
<sequence length="438" mass="47691">MMALSNRSRVTATGLTLALILCFVFHTSGLAQTSELVRAERLRAATQLLDTSSDTEDVSLEAPVDPDTYRLVPGDRLLVGIWGDRPESYRTVVTPDGHLVVPDLLAVDVRNLTLSAARDAARTALAPLYPRKPVELHLLGLGNFRVAVTGAVSKPGLYDLNGTQRLSDLLREAEGVRKEASLRRIRIRSNDEALVDLEPSTAMTHGREVDHASWYVNGDLDANPHLRPGDTVEVPTRESFVEVGGAVGGAPGILAEENDTPRLETNRPEEPDRIRVEWVRGDQIGDVLAMAGGLGNGASGTAILISADGTQTELDLFDPSDLAREVNAFSKLQVEEEDRWIYVVGAVRTPGRYPYVPGLSPREYVLLAGGETENGRSNGWQFEDPDGKSRNIDRVVLVEPGSTLRVPERRSYWISRVLAPLSSAAAITISVVALLDRR</sequence>
<dbReference type="InterPro" id="IPR019554">
    <property type="entry name" value="Soluble_ligand-bd"/>
</dbReference>
<dbReference type="InterPro" id="IPR049712">
    <property type="entry name" value="Poly_export"/>
</dbReference>
<reference evidence="5" key="1">
    <citation type="submission" date="2020-04" db="EMBL/GenBank/DDBJ databases">
        <authorList>
            <person name="Zhang T."/>
        </authorList>
    </citation>
    <scope>NUCLEOTIDE SEQUENCE</scope>
    <source>
        <strain evidence="5">HKST-UBA02</strain>
    </source>
</reference>
<dbReference type="Pfam" id="PF02563">
    <property type="entry name" value="Poly_export"/>
    <property type="match status" value="1"/>
</dbReference>
<feature type="domain" description="Polysaccharide export protein N-terminal" evidence="3">
    <location>
        <begin position="66"/>
        <end position="133"/>
    </location>
</feature>
<comment type="caution">
    <text evidence="5">The sequence shown here is derived from an EMBL/GenBank/DDBJ whole genome shotgun (WGS) entry which is preliminary data.</text>
</comment>
<gene>
    <name evidence="5" type="ORF">KDA27_06460</name>
</gene>
<evidence type="ECO:0000259" key="3">
    <source>
        <dbReference type="Pfam" id="PF02563"/>
    </source>
</evidence>
<evidence type="ECO:0000313" key="6">
    <source>
        <dbReference type="Proteomes" id="UP000739538"/>
    </source>
</evidence>
<feature type="transmembrane region" description="Helical" evidence="2">
    <location>
        <begin position="413"/>
        <end position="435"/>
    </location>
</feature>
<keyword evidence="2" id="KW-1133">Transmembrane helix</keyword>
<dbReference type="InterPro" id="IPR003715">
    <property type="entry name" value="Poly_export_N"/>
</dbReference>
<feature type="domain" description="Soluble ligand binding" evidence="4">
    <location>
        <begin position="145"/>
        <end position="188"/>
    </location>
</feature>
<proteinExistence type="predicted"/>
<dbReference type="Pfam" id="PF10531">
    <property type="entry name" value="SLBB"/>
    <property type="match status" value="2"/>
</dbReference>
<evidence type="ECO:0000256" key="1">
    <source>
        <dbReference type="ARBA" id="ARBA00022729"/>
    </source>
</evidence>
<accession>A0A956NA52</accession>
<feature type="domain" description="Soluble ligand binding" evidence="4">
    <location>
        <begin position="341"/>
        <end position="376"/>
    </location>
</feature>
<evidence type="ECO:0000256" key="2">
    <source>
        <dbReference type="SAM" id="Phobius"/>
    </source>
</evidence>
<keyword evidence="2" id="KW-0472">Membrane</keyword>
<dbReference type="GO" id="GO:0015159">
    <property type="term" value="F:polysaccharide transmembrane transporter activity"/>
    <property type="evidence" value="ECO:0007669"/>
    <property type="project" value="InterPro"/>
</dbReference>
<keyword evidence="2" id="KW-0812">Transmembrane</keyword>
<keyword evidence="1" id="KW-0732">Signal</keyword>
<evidence type="ECO:0000313" key="5">
    <source>
        <dbReference type="EMBL" id="MCA9755424.1"/>
    </source>
</evidence>
<dbReference type="EMBL" id="JAGQHS010000022">
    <property type="protein sequence ID" value="MCA9755424.1"/>
    <property type="molecule type" value="Genomic_DNA"/>
</dbReference>
<dbReference type="Proteomes" id="UP000739538">
    <property type="component" value="Unassembled WGS sequence"/>
</dbReference>
<name>A0A956NA52_UNCEI</name>
<dbReference type="PANTHER" id="PTHR33619:SF3">
    <property type="entry name" value="POLYSACCHARIDE EXPORT PROTEIN GFCE-RELATED"/>
    <property type="match status" value="1"/>
</dbReference>
<dbReference type="Gene3D" id="3.10.560.10">
    <property type="entry name" value="Outer membrane lipoprotein wza domain like"/>
    <property type="match status" value="1"/>
</dbReference>
<organism evidence="5 6">
    <name type="scientific">Eiseniibacteriota bacterium</name>
    <dbReference type="NCBI Taxonomy" id="2212470"/>
    <lineage>
        <taxon>Bacteria</taxon>
        <taxon>Candidatus Eiseniibacteriota</taxon>
    </lineage>
</organism>
<reference evidence="5" key="2">
    <citation type="journal article" date="2021" name="Microbiome">
        <title>Successional dynamics and alternative stable states in a saline activated sludge microbial community over 9 years.</title>
        <authorList>
            <person name="Wang Y."/>
            <person name="Ye J."/>
            <person name="Ju F."/>
            <person name="Liu L."/>
            <person name="Boyd J.A."/>
            <person name="Deng Y."/>
            <person name="Parks D.H."/>
            <person name="Jiang X."/>
            <person name="Yin X."/>
            <person name="Woodcroft B.J."/>
            <person name="Tyson G.W."/>
            <person name="Hugenholtz P."/>
            <person name="Polz M.F."/>
            <person name="Zhang T."/>
        </authorList>
    </citation>
    <scope>NUCLEOTIDE SEQUENCE</scope>
    <source>
        <strain evidence="5">HKST-UBA02</strain>
    </source>
</reference>
<dbReference type="AlphaFoldDB" id="A0A956NA52"/>
<evidence type="ECO:0000259" key="4">
    <source>
        <dbReference type="Pfam" id="PF10531"/>
    </source>
</evidence>
<dbReference type="PANTHER" id="PTHR33619">
    <property type="entry name" value="POLYSACCHARIDE EXPORT PROTEIN GFCE-RELATED"/>
    <property type="match status" value="1"/>
</dbReference>